<dbReference type="SUPFAM" id="SSF51735">
    <property type="entry name" value="NAD(P)-binding Rossmann-fold domains"/>
    <property type="match status" value="1"/>
</dbReference>
<evidence type="ECO:0000313" key="4">
    <source>
        <dbReference type="Proteomes" id="UP000565579"/>
    </source>
</evidence>
<dbReference type="Gene3D" id="3.40.50.720">
    <property type="entry name" value="NAD(P)-binding Rossmann-like Domain"/>
    <property type="match status" value="1"/>
</dbReference>
<dbReference type="RefSeq" id="WP_221524908.1">
    <property type="nucleotide sequence ID" value="NZ_JACHMI010000001.1"/>
</dbReference>
<dbReference type="InterPro" id="IPR002347">
    <property type="entry name" value="SDR_fam"/>
</dbReference>
<proteinExistence type="inferred from homology"/>
<evidence type="ECO:0000256" key="2">
    <source>
        <dbReference type="ARBA" id="ARBA00023002"/>
    </source>
</evidence>
<dbReference type="AlphaFoldDB" id="A0A7X0NUH4"/>
<protein>
    <submittedName>
        <fullName evidence="3">NAD(P)-dependent dehydrogenase (Short-subunit alcohol dehydrogenase family)</fullName>
    </submittedName>
</protein>
<evidence type="ECO:0000256" key="1">
    <source>
        <dbReference type="ARBA" id="ARBA00006484"/>
    </source>
</evidence>
<comment type="caution">
    <text evidence="3">The sequence shown here is derived from an EMBL/GenBank/DDBJ whole genome shotgun (WGS) entry which is preliminary data.</text>
</comment>
<accession>A0A7X0NUH4</accession>
<dbReference type="PANTHER" id="PTHR24320:SF148">
    <property type="entry name" value="NAD(P)-BINDING ROSSMANN-FOLD SUPERFAMILY PROTEIN"/>
    <property type="match status" value="1"/>
</dbReference>
<dbReference type="GO" id="GO:0016491">
    <property type="term" value="F:oxidoreductase activity"/>
    <property type="evidence" value="ECO:0007669"/>
    <property type="project" value="UniProtKB-KW"/>
</dbReference>
<keyword evidence="4" id="KW-1185">Reference proteome</keyword>
<name>A0A7X0NUH4_9ACTN</name>
<dbReference type="PANTHER" id="PTHR24320">
    <property type="entry name" value="RETINOL DEHYDROGENASE"/>
    <property type="match status" value="1"/>
</dbReference>
<gene>
    <name evidence="3" type="ORF">HD593_004661</name>
</gene>
<dbReference type="InterPro" id="IPR036291">
    <property type="entry name" value="NAD(P)-bd_dom_sf"/>
</dbReference>
<keyword evidence="2" id="KW-0560">Oxidoreductase</keyword>
<organism evidence="3 4">
    <name type="scientific">Nonomuraea rubra</name>
    <dbReference type="NCBI Taxonomy" id="46180"/>
    <lineage>
        <taxon>Bacteria</taxon>
        <taxon>Bacillati</taxon>
        <taxon>Actinomycetota</taxon>
        <taxon>Actinomycetes</taxon>
        <taxon>Streptosporangiales</taxon>
        <taxon>Streptosporangiaceae</taxon>
        <taxon>Nonomuraea</taxon>
    </lineage>
</organism>
<dbReference type="Proteomes" id="UP000565579">
    <property type="component" value="Unassembled WGS sequence"/>
</dbReference>
<comment type="similarity">
    <text evidence="1">Belongs to the short-chain dehydrogenases/reductases (SDR) family.</text>
</comment>
<reference evidence="3 4" key="1">
    <citation type="submission" date="2020-08" db="EMBL/GenBank/DDBJ databases">
        <title>Sequencing the genomes of 1000 actinobacteria strains.</title>
        <authorList>
            <person name="Klenk H.-P."/>
        </authorList>
    </citation>
    <scope>NUCLEOTIDE SEQUENCE [LARGE SCALE GENOMIC DNA]</scope>
    <source>
        <strain evidence="3 4">DSM 43768</strain>
    </source>
</reference>
<dbReference type="PRINTS" id="PR00081">
    <property type="entry name" value="GDHRDH"/>
</dbReference>
<sequence length="325" mass="34040">MPTIVMTGGTSGFGAITAERLARSKGVRLILGARHPSTADGDPLPPGRTVAGAGMPLVSGRTAVGGELLPLELAELASVRAFAAAVRERLGGAPVDALLLNAGMIRPDVTGRTADGFETTFAVNHLAPYLLARLLLPVLADKAIVVLTTSGTHDPATGASLAPPRHADAELLAHPDRDPGLDPRPREAGEHAYTAAKLCAVLTARSLAAIRDRRLTGVAYDPGQVFGTGLAKDLPFPLRMAWSVLGSPMLRRPLGLLNPHLNSRAAAGNALADLALALATPPDGHVYAALRRARLTWPDPSERARSDELARTLWADSARLVHLHD</sequence>
<evidence type="ECO:0000313" key="3">
    <source>
        <dbReference type="EMBL" id="MBB6549866.1"/>
    </source>
</evidence>
<dbReference type="EMBL" id="JACHMI010000001">
    <property type="protein sequence ID" value="MBB6549866.1"/>
    <property type="molecule type" value="Genomic_DNA"/>
</dbReference>